<dbReference type="EMBL" id="CP053085">
    <property type="protein sequence ID" value="QJR37417.1"/>
    <property type="molecule type" value="Genomic_DNA"/>
</dbReference>
<dbReference type="PIRSF" id="PIRSF008502">
    <property type="entry name" value="UCP008502"/>
    <property type="match status" value="1"/>
</dbReference>
<keyword evidence="2" id="KW-1185">Reference proteome</keyword>
<dbReference type="AlphaFoldDB" id="A0A6M4IV09"/>
<dbReference type="KEGG" id="ggr:HKW67_18825"/>
<protein>
    <submittedName>
        <fullName evidence="1">DUF1697 domain-containing protein</fullName>
    </submittedName>
</protein>
<accession>A0A6M4IV09</accession>
<evidence type="ECO:0000313" key="2">
    <source>
        <dbReference type="Proteomes" id="UP000500938"/>
    </source>
</evidence>
<reference evidence="1 2" key="1">
    <citation type="submission" date="2020-05" db="EMBL/GenBank/DDBJ databases">
        <title>Complete genome sequence of Gemmatimonas greenlandica TET16.</title>
        <authorList>
            <person name="Zeng Y."/>
        </authorList>
    </citation>
    <scope>NUCLEOTIDE SEQUENCE [LARGE SCALE GENOMIC DNA]</scope>
    <source>
        <strain evidence="1 2">TET16</strain>
    </source>
</reference>
<dbReference type="SUPFAM" id="SSF160379">
    <property type="entry name" value="SP0830-like"/>
    <property type="match status" value="1"/>
</dbReference>
<sequence>MARISRDRDDVHIALLRGVNVGGSKKVPMLELRELARSIGFGNPRTLLNSGNLVYAAHGKPTEEAAIALEQGILQRMKVSTRVVVVTAAELDTILDENTIDGEDVDPSRLFVSIWREFYDRQALLPLLEQDWGEEQLHVGSRAAYQHAPEGATESPLVDAVAKLLGDRVTARNWNTIGKLQSLVDDVAAAANEDA</sequence>
<organism evidence="1 2">
    <name type="scientific">Gemmatimonas groenlandica</name>
    <dbReference type="NCBI Taxonomy" id="2732249"/>
    <lineage>
        <taxon>Bacteria</taxon>
        <taxon>Pseudomonadati</taxon>
        <taxon>Gemmatimonadota</taxon>
        <taxon>Gemmatimonadia</taxon>
        <taxon>Gemmatimonadales</taxon>
        <taxon>Gemmatimonadaceae</taxon>
        <taxon>Gemmatimonas</taxon>
    </lineage>
</organism>
<dbReference type="PANTHER" id="PTHR36439">
    <property type="entry name" value="BLL4334 PROTEIN"/>
    <property type="match status" value="1"/>
</dbReference>
<dbReference type="PANTHER" id="PTHR36439:SF1">
    <property type="entry name" value="DUF1697 DOMAIN-CONTAINING PROTEIN"/>
    <property type="match status" value="1"/>
</dbReference>
<dbReference type="Pfam" id="PF08002">
    <property type="entry name" value="DUF1697"/>
    <property type="match status" value="1"/>
</dbReference>
<evidence type="ECO:0000313" key="1">
    <source>
        <dbReference type="EMBL" id="QJR37417.1"/>
    </source>
</evidence>
<name>A0A6M4IV09_9BACT</name>
<dbReference type="RefSeq" id="WP_171226852.1">
    <property type="nucleotide sequence ID" value="NZ_CP053085.1"/>
</dbReference>
<dbReference type="InterPro" id="IPR012545">
    <property type="entry name" value="DUF1697"/>
</dbReference>
<dbReference type="Proteomes" id="UP000500938">
    <property type="component" value="Chromosome"/>
</dbReference>
<gene>
    <name evidence="1" type="ORF">HKW67_18825</name>
</gene>
<dbReference type="Gene3D" id="3.30.70.1280">
    <property type="entry name" value="SP0830-like domains"/>
    <property type="match status" value="1"/>
</dbReference>
<proteinExistence type="predicted"/>